<keyword evidence="1" id="KW-0175">Coiled coil</keyword>
<dbReference type="Pfam" id="PF24125">
    <property type="entry name" value="Cds6_C"/>
    <property type="match status" value="1"/>
</dbReference>
<dbReference type="OrthoDB" id="5611773at2"/>
<dbReference type="Pfam" id="PF14559">
    <property type="entry name" value="TPR_19"/>
    <property type="match status" value="1"/>
</dbReference>
<reference evidence="3 4" key="1">
    <citation type="submission" date="2018-06" db="EMBL/GenBank/DDBJ databases">
        <title>Genomic Encyclopedia of Type Strains, Phase IV (KMG-IV): sequencing the most valuable type-strain genomes for metagenomic binning, comparative biology and taxonomic classification.</title>
        <authorList>
            <person name="Goeker M."/>
        </authorList>
    </citation>
    <scope>NUCLEOTIDE SEQUENCE [LARGE SCALE GENOMIC DNA]</scope>
    <source>
        <strain evidence="3 4">DSM 24032</strain>
    </source>
</reference>
<dbReference type="AlphaFoldDB" id="A0A395JS49"/>
<feature type="domain" description="Cds6 C-terminal" evidence="2">
    <location>
        <begin position="304"/>
        <end position="408"/>
    </location>
</feature>
<sequence>MSKKVIICLAGVAIYLIWYASQPASSVKLVERQDLVEPLTMTIASASAQSVESDNSVLDAELLSGFDAAVLQIEAKQWASAEKSLKSLVQSYPRVQALYVNLAAVLARQGRLEQAREVLLTGLQQDSVSASLYNSLRQVHGALAADAYRKALDSAKTDTQPKAIELEIVASMPTLMRKSAATSVASPKLESAPIPDQPSQLERRLSGEVAALQSQLSAQQREHQAALDALKAQVEQQQRLLDQQADEMVKAQLASSDRAAPSPRSELPPVISAAAVAESASVADLNIGNKLGADAARRDDAAIEQVRGWARAWGASDMSAYIRFYAANYSPGQFVSHQDWLQQNETRFAGNDEITVNVSDFVVSDLGSQFSVTFTQHYRSRTFDETVRKRLVFEVENGDWSRAKIVSEQTVSG</sequence>
<organism evidence="3 4">
    <name type="scientific">Arenicella xantha</name>
    <dbReference type="NCBI Taxonomy" id="644221"/>
    <lineage>
        <taxon>Bacteria</taxon>
        <taxon>Pseudomonadati</taxon>
        <taxon>Pseudomonadota</taxon>
        <taxon>Gammaproteobacteria</taxon>
        <taxon>Arenicellales</taxon>
        <taxon>Arenicellaceae</taxon>
        <taxon>Arenicella</taxon>
    </lineage>
</organism>
<dbReference type="SUPFAM" id="SSF54427">
    <property type="entry name" value="NTF2-like"/>
    <property type="match status" value="1"/>
</dbReference>
<evidence type="ECO:0000313" key="3">
    <source>
        <dbReference type="EMBL" id="RBP53405.1"/>
    </source>
</evidence>
<evidence type="ECO:0000256" key="1">
    <source>
        <dbReference type="SAM" id="Coils"/>
    </source>
</evidence>
<dbReference type="SUPFAM" id="SSF48452">
    <property type="entry name" value="TPR-like"/>
    <property type="match status" value="1"/>
</dbReference>
<gene>
    <name evidence="3" type="ORF">DFR28_101791</name>
</gene>
<dbReference type="InterPro" id="IPR032710">
    <property type="entry name" value="NTF2-like_dom_sf"/>
</dbReference>
<name>A0A395JS49_9GAMM</name>
<accession>A0A395JS49</accession>
<dbReference type="Gene3D" id="3.10.450.50">
    <property type="match status" value="1"/>
</dbReference>
<feature type="coiled-coil region" evidence="1">
    <location>
        <begin position="202"/>
        <end position="254"/>
    </location>
</feature>
<dbReference type="InterPro" id="IPR056203">
    <property type="entry name" value="Cds6_C"/>
</dbReference>
<dbReference type="EMBL" id="QNRT01000001">
    <property type="protein sequence ID" value="RBP53405.1"/>
    <property type="molecule type" value="Genomic_DNA"/>
</dbReference>
<dbReference type="InParanoid" id="A0A395JS49"/>
<dbReference type="RefSeq" id="WP_113952976.1">
    <property type="nucleotide sequence ID" value="NZ_QNRT01000001.1"/>
</dbReference>
<keyword evidence="4" id="KW-1185">Reference proteome</keyword>
<proteinExistence type="predicted"/>
<comment type="caution">
    <text evidence="3">The sequence shown here is derived from an EMBL/GenBank/DDBJ whole genome shotgun (WGS) entry which is preliminary data.</text>
</comment>
<evidence type="ECO:0000313" key="4">
    <source>
        <dbReference type="Proteomes" id="UP000253083"/>
    </source>
</evidence>
<dbReference type="InterPro" id="IPR011990">
    <property type="entry name" value="TPR-like_helical_dom_sf"/>
</dbReference>
<evidence type="ECO:0000259" key="2">
    <source>
        <dbReference type="Pfam" id="PF24125"/>
    </source>
</evidence>
<dbReference type="Gene3D" id="1.25.40.10">
    <property type="entry name" value="Tetratricopeptide repeat domain"/>
    <property type="match status" value="1"/>
</dbReference>
<protein>
    <submittedName>
        <fullName evidence="3">Tetratricopeptide repeat protein</fullName>
    </submittedName>
</protein>
<dbReference type="Proteomes" id="UP000253083">
    <property type="component" value="Unassembled WGS sequence"/>
</dbReference>